<dbReference type="SMART" id="SM00028">
    <property type="entry name" value="TPR"/>
    <property type="match status" value="2"/>
</dbReference>
<dbReference type="RefSeq" id="WP_078484334.1">
    <property type="nucleotide sequence ID" value="NZ_MPRL01000055.1"/>
</dbReference>
<dbReference type="SUPFAM" id="SSF48452">
    <property type="entry name" value="TPR-like"/>
    <property type="match status" value="1"/>
</dbReference>
<reference evidence="2 3" key="1">
    <citation type="submission" date="2016-11" db="EMBL/GenBank/DDBJ databases">
        <title>Mixed transmission modes and dynamic genome evolution in an obligate animal-bacterial symbiosis.</title>
        <authorList>
            <person name="Russell S.L."/>
            <person name="Corbett-Detig R.B."/>
            <person name="Cavanaugh C.M."/>
        </authorList>
    </citation>
    <scope>NUCLEOTIDE SEQUENCE [LARGE SCALE GENOMIC DNA]</scope>
    <source>
        <strain evidence="2">Sveles-Q1</strain>
    </source>
</reference>
<dbReference type="EMBL" id="MPRL01000055">
    <property type="protein sequence ID" value="OOZ39291.1"/>
    <property type="molecule type" value="Genomic_DNA"/>
</dbReference>
<dbReference type="InterPro" id="IPR011990">
    <property type="entry name" value="TPR-like_helical_dom_sf"/>
</dbReference>
<dbReference type="Gene3D" id="1.25.40.10">
    <property type="entry name" value="Tetratricopeptide repeat domain"/>
    <property type="match status" value="2"/>
</dbReference>
<feature type="domain" description="Thioredoxin" evidence="1">
    <location>
        <begin position="6"/>
        <end position="113"/>
    </location>
</feature>
<dbReference type="PANTHER" id="PTHR43601:SF3">
    <property type="entry name" value="THIOREDOXIN, MITOCHONDRIAL"/>
    <property type="match status" value="1"/>
</dbReference>
<dbReference type="Pfam" id="PF14559">
    <property type="entry name" value="TPR_19"/>
    <property type="match status" value="1"/>
</dbReference>
<comment type="caution">
    <text evidence="2">The sequence shown here is derived from an EMBL/GenBank/DDBJ whole genome shotgun (WGS) entry which is preliminary data.</text>
</comment>
<evidence type="ECO:0000313" key="2">
    <source>
        <dbReference type="EMBL" id="OOZ39291.1"/>
    </source>
</evidence>
<dbReference type="CDD" id="cd02947">
    <property type="entry name" value="TRX_family"/>
    <property type="match status" value="1"/>
</dbReference>
<dbReference type="InterPro" id="IPR019734">
    <property type="entry name" value="TPR_rpt"/>
</dbReference>
<sequence>MANEPLIVEVGASGFDKYVIQNSHQLPVVVEFMAMWSGPCMAMADTLHDLATEFAGQFVFAKVDIDEQPELVEQFGVENVPALRVFNKGEVTFSEQGQFQEEELRMLLKGMGIFSRSEELREQARAKHMAGETSEAIVMMSQAIQMDPANTRVAMDMVQIFIDIGEMEQATGLFNKLPDSDKESEMSKSLTGQLTFADLASNTEGAEALQQRLSDNSDDLDARFDLAICHVAAHDYDSAIDQLFTVLQADPDYKNGAAKEMIITVTNMLDPNNAELAGKYRQRLASLLNG</sequence>
<dbReference type="Proteomes" id="UP000191110">
    <property type="component" value="Unassembled WGS sequence"/>
</dbReference>
<evidence type="ECO:0000259" key="1">
    <source>
        <dbReference type="PROSITE" id="PS51352"/>
    </source>
</evidence>
<dbReference type="Pfam" id="PF14561">
    <property type="entry name" value="TPR_20"/>
    <property type="match status" value="1"/>
</dbReference>
<dbReference type="AlphaFoldDB" id="A0A1T2L2J3"/>
<protein>
    <submittedName>
        <fullName evidence="2">Co-chaperone YbbN</fullName>
    </submittedName>
</protein>
<dbReference type="GO" id="GO:0006950">
    <property type="term" value="P:response to stress"/>
    <property type="evidence" value="ECO:0007669"/>
    <property type="project" value="UniProtKB-ARBA"/>
</dbReference>
<dbReference type="InterPro" id="IPR013766">
    <property type="entry name" value="Thioredoxin_domain"/>
</dbReference>
<keyword evidence="3" id="KW-1185">Reference proteome</keyword>
<name>A0A1T2L2J3_9GAMM</name>
<dbReference type="OrthoDB" id="9790390at2"/>
<gene>
    <name evidence="2" type="ORF">BOW53_12050</name>
</gene>
<dbReference type="SUPFAM" id="SSF52833">
    <property type="entry name" value="Thioredoxin-like"/>
    <property type="match status" value="1"/>
</dbReference>
<accession>A0A1T2L2J3</accession>
<dbReference type="Pfam" id="PF00085">
    <property type="entry name" value="Thioredoxin"/>
    <property type="match status" value="1"/>
</dbReference>
<dbReference type="GO" id="GO:0045454">
    <property type="term" value="P:cell redox homeostasis"/>
    <property type="evidence" value="ECO:0007669"/>
    <property type="project" value="TreeGrafter"/>
</dbReference>
<dbReference type="PROSITE" id="PS51352">
    <property type="entry name" value="THIOREDOXIN_2"/>
    <property type="match status" value="1"/>
</dbReference>
<dbReference type="InterPro" id="IPR036249">
    <property type="entry name" value="Thioredoxin-like_sf"/>
</dbReference>
<evidence type="ECO:0000313" key="3">
    <source>
        <dbReference type="Proteomes" id="UP000191110"/>
    </source>
</evidence>
<proteinExistence type="predicted"/>
<dbReference type="PANTHER" id="PTHR43601">
    <property type="entry name" value="THIOREDOXIN, MITOCHONDRIAL"/>
    <property type="match status" value="1"/>
</dbReference>
<organism evidence="2 3">
    <name type="scientific">Solemya pervernicosa gill symbiont</name>
    <dbReference type="NCBI Taxonomy" id="642797"/>
    <lineage>
        <taxon>Bacteria</taxon>
        <taxon>Pseudomonadati</taxon>
        <taxon>Pseudomonadota</taxon>
        <taxon>Gammaproteobacteria</taxon>
        <taxon>sulfur-oxidizing symbionts</taxon>
    </lineage>
</organism>
<dbReference type="Gene3D" id="3.40.30.10">
    <property type="entry name" value="Glutaredoxin"/>
    <property type="match status" value="1"/>
</dbReference>